<dbReference type="PANTHER" id="PTHR37315:SF1">
    <property type="entry name" value="UPF0311 PROTEIN BLR7842"/>
    <property type="match status" value="1"/>
</dbReference>
<name>A0A6H9WDV7_9MICO</name>
<dbReference type="RefSeq" id="WP_158027724.1">
    <property type="nucleotide sequence ID" value="NZ_BMHG01000001.1"/>
</dbReference>
<sequence>MTTTPPPPTLTHFATAEVAVGEAIDLGETIDGRRRVIPIRGGVVTGNGWSGRVLDAGADYQQYPTDETAYLTAMYVMEADDGTRLFVDNRALRTGSKEDLAKLVSGERVDPARIYFRFTPRITSAVDGPFAWVNTTLFIGTGVRLPNAVQLAFFAVD</sequence>
<dbReference type="Proteomes" id="UP000431744">
    <property type="component" value="Unassembled WGS sequence"/>
</dbReference>
<comment type="caution">
    <text evidence="2">The sequence shown here is derived from an EMBL/GenBank/DDBJ whole genome shotgun (WGS) entry which is preliminary data.</text>
</comment>
<dbReference type="OrthoDB" id="3368702at2"/>
<dbReference type="EMBL" id="WBJY01000001">
    <property type="protein sequence ID" value="KAB1649132.1"/>
    <property type="molecule type" value="Genomic_DNA"/>
</dbReference>
<dbReference type="Pfam" id="PF11578">
    <property type="entry name" value="DUF3237"/>
    <property type="match status" value="1"/>
</dbReference>
<dbReference type="PANTHER" id="PTHR37315">
    <property type="entry name" value="UPF0311 PROTEIN BLR7842"/>
    <property type="match status" value="1"/>
</dbReference>
<dbReference type="InterPro" id="IPR020915">
    <property type="entry name" value="UPF0311"/>
</dbReference>
<comment type="similarity">
    <text evidence="1">Belongs to the UPF0311 family.</text>
</comment>
<evidence type="ECO:0000313" key="3">
    <source>
        <dbReference type="Proteomes" id="UP000431744"/>
    </source>
</evidence>
<evidence type="ECO:0000256" key="1">
    <source>
        <dbReference type="HAMAP-Rule" id="MF_00775"/>
    </source>
</evidence>
<dbReference type="Gene3D" id="2.40.160.20">
    <property type="match status" value="1"/>
</dbReference>
<reference evidence="2 3" key="1">
    <citation type="submission" date="2019-09" db="EMBL/GenBank/DDBJ databases">
        <title>Phylogeny of genus Pseudoclavibacter and closely related genus.</title>
        <authorList>
            <person name="Li Y."/>
        </authorList>
    </citation>
    <scope>NUCLEOTIDE SEQUENCE [LARGE SCALE GENOMIC DNA]</scope>
    <source>
        <strain evidence="2 3">EGI 60007</strain>
    </source>
</reference>
<protein>
    <recommendedName>
        <fullName evidence="1">UPF0311 protein F8O04_02290</fullName>
    </recommendedName>
</protein>
<gene>
    <name evidence="2" type="ORF">F8O04_02290</name>
</gene>
<evidence type="ECO:0000313" key="2">
    <source>
        <dbReference type="EMBL" id="KAB1649132.1"/>
    </source>
</evidence>
<dbReference type="HAMAP" id="MF_00775">
    <property type="entry name" value="UPF0311"/>
    <property type="match status" value="1"/>
</dbReference>
<organism evidence="2 3">
    <name type="scientific">Pseudoclavibacter endophyticus</name>
    <dbReference type="NCBI Taxonomy" id="1778590"/>
    <lineage>
        <taxon>Bacteria</taxon>
        <taxon>Bacillati</taxon>
        <taxon>Actinomycetota</taxon>
        <taxon>Actinomycetes</taxon>
        <taxon>Micrococcales</taxon>
        <taxon>Microbacteriaceae</taxon>
        <taxon>Pseudoclavibacter</taxon>
    </lineage>
</organism>
<keyword evidence="3" id="KW-1185">Reference proteome</keyword>
<accession>A0A6H9WDV7</accession>
<proteinExistence type="inferred from homology"/>
<dbReference type="AlphaFoldDB" id="A0A6H9WDV7"/>